<protein>
    <submittedName>
        <fullName evidence="4">Development of primary male sexual characteriztics</fullName>
    </submittedName>
</protein>
<gene>
    <name evidence="4" type="primary">KLHL26</name>
    <name evidence="4" type="ORF">OS493_021151</name>
</gene>
<evidence type="ECO:0000313" key="5">
    <source>
        <dbReference type="Proteomes" id="UP001163046"/>
    </source>
</evidence>
<dbReference type="InterPro" id="IPR011333">
    <property type="entry name" value="SKP1/BTB/POZ_sf"/>
</dbReference>
<dbReference type="Gene3D" id="2.120.10.80">
    <property type="entry name" value="Kelch-type beta propeller"/>
    <property type="match status" value="2"/>
</dbReference>
<sequence length="482" mass="53864">MPACIPLVDLGLPEGGADRAVYRFDPAAHAKNEWTKLTGTAYSHTHACAFVVSGKLYVADKTDPPSKRQRGLVPSGHVEVYDEENNQWCSVPQPHMPPNNYGAVEIEASAEERAIQVKSLPRKRVSHSEILLSKCAQFREEGEFIDVRLKVGEDVFPAHRIVLAANSDYFHAMFTDGMKKSKQEVLVAVLPEAQMQYFDVEAKTWKPLASTTPPIEAKQCYCAVSVGRNLFVAGANTAGRQYIYCYDTEGNVWEKQKHSCGVFNNLCILEDYMYVISHSSNQVPQRYNFATRQWQSIAAMGISGYNYQAYNGGAIVHSKVLVLYGDTSKDYSSGLYQPAVLNCFDPVKNEWEVKATTCHPHFGSSLFVVNSRLYVAGGNDGLYKGLPSGNPAPVEVYDEKNNTWSVVEQKHIPSNKLGAVEMEGRVYFIINKFPIDSGIRIPPGELYPVPLDSLCEWENLRKIDKNAVLCYLPVKREILKTE</sequence>
<dbReference type="Gene3D" id="3.30.710.10">
    <property type="entry name" value="Potassium Channel Kv1.1, Chain A"/>
    <property type="match status" value="1"/>
</dbReference>
<keyword evidence="2" id="KW-0677">Repeat</keyword>
<feature type="domain" description="BTB" evidence="3">
    <location>
        <begin position="145"/>
        <end position="199"/>
    </location>
</feature>
<dbReference type="EMBL" id="MU825886">
    <property type="protein sequence ID" value="KAJ7384522.1"/>
    <property type="molecule type" value="Genomic_DNA"/>
</dbReference>
<dbReference type="OrthoDB" id="8117402at2759"/>
<keyword evidence="1" id="KW-0880">Kelch repeat</keyword>
<dbReference type="InterPro" id="IPR006652">
    <property type="entry name" value="Kelch_1"/>
</dbReference>
<proteinExistence type="predicted"/>
<reference evidence="4" key="1">
    <citation type="submission" date="2023-01" db="EMBL/GenBank/DDBJ databases">
        <title>Genome assembly of the deep-sea coral Lophelia pertusa.</title>
        <authorList>
            <person name="Herrera S."/>
            <person name="Cordes E."/>
        </authorList>
    </citation>
    <scope>NUCLEOTIDE SEQUENCE</scope>
    <source>
        <strain evidence="4">USNM1676648</strain>
        <tissue evidence="4">Polyp</tissue>
    </source>
</reference>
<dbReference type="SUPFAM" id="SSF54695">
    <property type="entry name" value="POZ domain"/>
    <property type="match status" value="1"/>
</dbReference>
<dbReference type="PROSITE" id="PS50097">
    <property type="entry name" value="BTB"/>
    <property type="match status" value="1"/>
</dbReference>
<keyword evidence="5" id="KW-1185">Reference proteome</keyword>
<evidence type="ECO:0000259" key="3">
    <source>
        <dbReference type="PROSITE" id="PS50097"/>
    </source>
</evidence>
<dbReference type="SUPFAM" id="SSF117281">
    <property type="entry name" value="Kelch motif"/>
    <property type="match status" value="2"/>
</dbReference>
<dbReference type="AlphaFoldDB" id="A0A9X0D287"/>
<dbReference type="Pfam" id="PF00651">
    <property type="entry name" value="BTB"/>
    <property type="match status" value="1"/>
</dbReference>
<dbReference type="PANTHER" id="PTHR45632">
    <property type="entry name" value="LD33804P"/>
    <property type="match status" value="1"/>
</dbReference>
<comment type="caution">
    <text evidence="4">The sequence shown here is derived from an EMBL/GenBank/DDBJ whole genome shotgun (WGS) entry which is preliminary data.</text>
</comment>
<accession>A0A9X0D287</accession>
<evidence type="ECO:0000256" key="1">
    <source>
        <dbReference type="ARBA" id="ARBA00022441"/>
    </source>
</evidence>
<dbReference type="Pfam" id="PF01344">
    <property type="entry name" value="Kelch_1"/>
    <property type="match status" value="1"/>
</dbReference>
<evidence type="ECO:0000256" key="2">
    <source>
        <dbReference type="ARBA" id="ARBA00022737"/>
    </source>
</evidence>
<dbReference type="PANTHER" id="PTHR45632:SF3">
    <property type="entry name" value="KELCH-LIKE PROTEIN 32"/>
    <property type="match status" value="1"/>
</dbReference>
<dbReference type="Proteomes" id="UP001163046">
    <property type="component" value="Unassembled WGS sequence"/>
</dbReference>
<evidence type="ECO:0000313" key="4">
    <source>
        <dbReference type="EMBL" id="KAJ7384522.1"/>
    </source>
</evidence>
<organism evidence="4 5">
    <name type="scientific">Desmophyllum pertusum</name>
    <dbReference type="NCBI Taxonomy" id="174260"/>
    <lineage>
        <taxon>Eukaryota</taxon>
        <taxon>Metazoa</taxon>
        <taxon>Cnidaria</taxon>
        <taxon>Anthozoa</taxon>
        <taxon>Hexacorallia</taxon>
        <taxon>Scleractinia</taxon>
        <taxon>Caryophylliina</taxon>
        <taxon>Caryophylliidae</taxon>
        <taxon>Desmophyllum</taxon>
    </lineage>
</organism>
<dbReference type="InterPro" id="IPR015915">
    <property type="entry name" value="Kelch-typ_b-propeller"/>
</dbReference>
<dbReference type="InterPro" id="IPR000210">
    <property type="entry name" value="BTB/POZ_dom"/>
</dbReference>
<name>A0A9X0D287_9CNID</name>